<protein>
    <recommendedName>
        <fullName evidence="2">Sulfurtransferase</fullName>
    </recommendedName>
</protein>
<dbReference type="InterPro" id="IPR036873">
    <property type="entry name" value="Rhodanese-like_dom_sf"/>
</dbReference>
<dbReference type="PROSITE" id="PS00380">
    <property type="entry name" value="RHODANESE_1"/>
    <property type="match status" value="1"/>
</dbReference>
<dbReference type="Proteomes" id="UP000007383">
    <property type="component" value="Chromosome"/>
</dbReference>
<dbReference type="InterPro" id="IPR001307">
    <property type="entry name" value="Thiosulphate_STrfase_CS"/>
</dbReference>
<dbReference type="InterPro" id="IPR051126">
    <property type="entry name" value="Thiosulfate_sulfurtransferase"/>
</dbReference>
<dbReference type="KEGG" id="sfc:Spiaf_2013"/>
<sequence length="272" mass="29712">MHQTDLLVSVQQLAAAGRQVMIVDCRGASDYRQGHIPGAVNLPANELQDPESERGSLRPLSRLAELIAGAGIPPRGDLVLYDDSGLVPSARLFWVLEMLGRRDVRLLNGGSIAWNQAGLPQESEVIQAEPSGKLPVPAGVPPQLALQADVYAAIEDPATRLVDARSEAEYTGKLETAARNGHIPGAVHINWEDHIVDLFNPMFKPLDELSELYARHGITPDSPVIVYCRSGSRSTHSYFTLRLLGYQDVRNYAGSWLEWGNDPAAPVRQEPV</sequence>
<dbReference type="PROSITE" id="PS50206">
    <property type="entry name" value="RHODANESE_3"/>
    <property type="match status" value="2"/>
</dbReference>
<proteinExistence type="predicted"/>
<evidence type="ECO:0000313" key="5">
    <source>
        <dbReference type="Proteomes" id="UP000007383"/>
    </source>
</evidence>
<dbReference type="RefSeq" id="WP_014456046.1">
    <property type="nucleotide sequence ID" value="NC_017098.1"/>
</dbReference>
<feature type="domain" description="Rhodanese" evidence="3">
    <location>
        <begin position="155"/>
        <end position="268"/>
    </location>
</feature>
<gene>
    <name evidence="4" type="ordered locus">Spiaf_2013</name>
</gene>
<dbReference type="GO" id="GO:0004792">
    <property type="term" value="F:thiosulfate-cyanide sulfurtransferase activity"/>
    <property type="evidence" value="ECO:0007669"/>
    <property type="project" value="InterPro"/>
</dbReference>
<dbReference type="InterPro" id="IPR001763">
    <property type="entry name" value="Rhodanese-like_dom"/>
</dbReference>
<keyword evidence="2 4" id="KW-0808">Transferase</keyword>
<evidence type="ECO:0000256" key="2">
    <source>
        <dbReference type="RuleBase" id="RU000507"/>
    </source>
</evidence>
<keyword evidence="1" id="KW-0677">Repeat</keyword>
<evidence type="ECO:0000313" key="4">
    <source>
        <dbReference type="EMBL" id="AFG38063.1"/>
    </source>
</evidence>
<name>H9UKM0_SPIAZ</name>
<evidence type="ECO:0000259" key="3">
    <source>
        <dbReference type="PROSITE" id="PS50206"/>
    </source>
</evidence>
<feature type="domain" description="Rhodanese" evidence="3">
    <location>
        <begin position="16"/>
        <end position="123"/>
    </location>
</feature>
<accession>H9UKM0</accession>
<dbReference type="CDD" id="cd01449">
    <property type="entry name" value="TST_Repeat_2"/>
    <property type="match status" value="1"/>
</dbReference>
<dbReference type="PANTHER" id="PTHR43855:SF1">
    <property type="entry name" value="THIOSULFATE SULFURTRANSFERASE"/>
    <property type="match status" value="1"/>
</dbReference>
<keyword evidence="5" id="KW-1185">Reference proteome</keyword>
<dbReference type="eggNOG" id="COG2897">
    <property type="taxonomic scope" value="Bacteria"/>
</dbReference>
<dbReference type="PANTHER" id="PTHR43855">
    <property type="entry name" value="THIOSULFATE SULFURTRANSFERASE"/>
    <property type="match status" value="1"/>
</dbReference>
<evidence type="ECO:0000256" key="1">
    <source>
        <dbReference type="ARBA" id="ARBA00022737"/>
    </source>
</evidence>
<dbReference type="STRING" id="889378.Spiaf_2013"/>
<dbReference type="Gene3D" id="3.40.250.10">
    <property type="entry name" value="Rhodanese-like domain"/>
    <property type="match status" value="2"/>
</dbReference>
<dbReference type="SMART" id="SM00450">
    <property type="entry name" value="RHOD"/>
    <property type="match status" value="2"/>
</dbReference>
<organism evidence="4 5">
    <name type="scientific">Spirochaeta africana (strain ATCC 700263 / DSM 8902 / Z-7692)</name>
    <dbReference type="NCBI Taxonomy" id="889378"/>
    <lineage>
        <taxon>Bacteria</taxon>
        <taxon>Pseudomonadati</taxon>
        <taxon>Spirochaetota</taxon>
        <taxon>Spirochaetia</taxon>
        <taxon>Spirochaetales</taxon>
        <taxon>Spirochaetaceae</taxon>
        <taxon>Spirochaeta</taxon>
    </lineage>
</organism>
<dbReference type="CDD" id="cd01448">
    <property type="entry name" value="TST_Repeat_1"/>
    <property type="match status" value="1"/>
</dbReference>
<dbReference type="PATRIC" id="fig|889378.3.peg.1999"/>
<dbReference type="OrthoDB" id="9770030at2"/>
<dbReference type="SUPFAM" id="SSF52821">
    <property type="entry name" value="Rhodanese/Cell cycle control phosphatase"/>
    <property type="match status" value="2"/>
</dbReference>
<dbReference type="AlphaFoldDB" id="H9UKM0"/>
<dbReference type="PROSITE" id="PS00683">
    <property type="entry name" value="RHODANESE_2"/>
    <property type="match status" value="1"/>
</dbReference>
<dbReference type="HOGENOM" id="CLU_031618_1_7_12"/>
<dbReference type="Pfam" id="PF00581">
    <property type="entry name" value="Rhodanese"/>
    <property type="match status" value="2"/>
</dbReference>
<reference evidence="5" key="1">
    <citation type="journal article" date="2013" name="Stand. Genomic Sci.">
        <title>Complete genome sequence of the halophilic bacterium Spirochaeta africana type strain (Z-7692(T)) from the alkaline Lake Magadi in the East African Rift.</title>
        <authorList>
            <person name="Liolos K."/>
            <person name="Abt B."/>
            <person name="Scheuner C."/>
            <person name="Teshima H."/>
            <person name="Held B."/>
            <person name="Lapidus A."/>
            <person name="Nolan M."/>
            <person name="Lucas S."/>
            <person name="Deshpande S."/>
            <person name="Cheng J.F."/>
            <person name="Tapia R."/>
            <person name="Goodwin L.A."/>
            <person name="Pitluck S."/>
            <person name="Pagani I."/>
            <person name="Ivanova N."/>
            <person name="Mavromatis K."/>
            <person name="Mikhailova N."/>
            <person name="Huntemann M."/>
            <person name="Pati A."/>
            <person name="Chen A."/>
            <person name="Palaniappan K."/>
            <person name="Land M."/>
            <person name="Rohde M."/>
            <person name="Tindall B.J."/>
            <person name="Detter J.C."/>
            <person name="Goker M."/>
            <person name="Bristow J."/>
            <person name="Eisen J.A."/>
            <person name="Markowitz V."/>
            <person name="Hugenholtz P."/>
            <person name="Woyke T."/>
            <person name="Klenk H.P."/>
            <person name="Kyrpides N.C."/>
        </authorList>
    </citation>
    <scope>NUCLEOTIDE SEQUENCE</scope>
    <source>
        <strain evidence="5">ATCC 700263 / DSM 8902 / Z-7692</strain>
    </source>
</reference>
<dbReference type="EMBL" id="CP003282">
    <property type="protein sequence ID" value="AFG38063.1"/>
    <property type="molecule type" value="Genomic_DNA"/>
</dbReference>